<dbReference type="EMBL" id="FOHS01000005">
    <property type="protein sequence ID" value="SET99633.1"/>
    <property type="molecule type" value="Genomic_DNA"/>
</dbReference>
<dbReference type="AlphaFoldDB" id="A0A1I0IQZ0"/>
<reference evidence="2" key="1">
    <citation type="submission" date="2016-10" db="EMBL/GenBank/DDBJ databases">
        <authorList>
            <person name="Varghese N."/>
            <person name="Submissions S."/>
        </authorList>
    </citation>
    <scope>NUCLEOTIDE SEQUENCE [LARGE SCALE GENOMIC DNA]</scope>
    <source>
        <strain evidence="2">DSM 15310</strain>
    </source>
</reference>
<name>A0A1I0IQZ0_9BACT</name>
<gene>
    <name evidence="1" type="ORF">SAMN04487998_3458</name>
</gene>
<accession>A0A1I0IQZ0</accession>
<evidence type="ECO:0000313" key="1">
    <source>
        <dbReference type="EMBL" id="SET99633.1"/>
    </source>
</evidence>
<proteinExistence type="predicted"/>
<dbReference type="Proteomes" id="UP000198697">
    <property type="component" value="Unassembled WGS sequence"/>
</dbReference>
<sequence length="136" mass="16225">MKGQLSRKMLLGMEPSAVKIHDAIKLYHFLEDLQQYEGCRLLYMDVTTNHKEKRFDSITFTSFDYADEQEWIHILDSAASNTALVTIFNSFYLLYQQRRKKDRQSFSPSYWMEMLDEKYSVFAGMRTRKLNLLIQD</sequence>
<protein>
    <submittedName>
        <fullName evidence="1">Uncharacterized protein</fullName>
    </submittedName>
</protein>
<dbReference type="STRING" id="82805.SAMN04487998_3458"/>
<keyword evidence="2" id="KW-1185">Reference proteome</keyword>
<evidence type="ECO:0000313" key="2">
    <source>
        <dbReference type="Proteomes" id="UP000198697"/>
    </source>
</evidence>
<organism evidence="1 2">
    <name type="scientific">Hymenobacter actinosclerus</name>
    <dbReference type="NCBI Taxonomy" id="82805"/>
    <lineage>
        <taxon>Bacteria</taxon>
        <taxon>Pseudomonadati</taxon>
        <taxon>Bacteroidota</taxon>
        <taxon>Cytophagia</taxon>
        <taxon>Cytophagales</taxon>
        <taxon>Hymenobacteraceae</taxon>
        <taxon>Hymenobacter</taxon>
    </lineage>
</organism>